<accession>A0A1M6BIT5</accession>
<protein>
    <submittedName>
        <fullName evidence="3">Arsenate reductase, glutaredoxin family</fullName>
    </submittedName>
</protein>
<dbReference type="STRING" id="579105.SAMN04488096_10270"/>
<organism evidence="3 4">
    <name type="scientific">Mesonia phycicola</name>
    <dbReference type="NCBI Taxonomy" id="579105"/>
    <lineage>
        <taxon>Bacteria</taxon>
        <taxon>Pseudomonadati</taxon>
        <taxon>Bacteroidota</taxon>
        <taxon>Flavobacteriia</taxon>
        <taxon>Flavobacteriales</taxon>
        <taxon>Flavobacteriaceae</taxon>
        <taxon>Mesonia</taxon>
    </lineage>
</organism>
<evidence type="ECO:0000313" key="3">
    <source>
        <dbReference type="EMBL" id="SHI48557.1"/>
    </source>
</evidence>
<keyword evidence="4" id="KW-1185">Reference proteome</keyword>
<dbReference type="RefSeq" id="WP_143159129.1">
    <property type="nucleotide sequence ID" value="NZ_FQYY01000002.1"/>
</dbReference>
<dbReference type="SUPFAM" id="SSF52833">
    <property type="entry name" value="Thioredoxin-like"/>
    <property type="match status" value="1"/>
</dbReference>
<sequence length="134" mass="14969">MSVLAKNERQLTVYYDSKSELGKKIRARAESSDLKVLPVDLLKSNLTGTEWTELAEMLGVTVDKLINQDHPIFKELYGDDPVDFDENSAIKVLVKNPETLVFPIGVRGNRAVQVKLLSDLNPLFDTDTGEIPQP</sequence>
<evidence type="ECO:0000256" key="1">
    <source>
        <dbReference type="ARBA" id="ARBA00007198"/>
    </source>
</evidence>
<dbReference type="InterPro" id="IPR036249">
    <property type="entry name" value="Thioredoxin-like_sf"/>
</dbReference>
<dbReference type="AlphaFoldDB" id="A0A1M6BIT5"/>
<gene>
    <name evidence="3" type="ORF">SAMN04488096_10270</name>
</gene>
<dbReference type="PROSITE" id="PS51353">
    <property type="entry name" value="ARSC"/>
    <property type="match status" value="1"/>
</dbReference>
<reference evidence="3 4" key="1">
    <citation type="submission" date="2016-11" db="EMBL/GenBank/DDBJ databases">
        <authorList>
            <person name="Jaros S."/>
            <person name="Januszkiewicz K."/>
            <person name="Wedrychowicz H."/>
        </authorList>
    </citation>
    <scope>NUCLEOTIDE SEQUENCE [LARGE SCALE GENOMIC DNA]</scope>
    <source>
        <strain evidence="3 4">DSM 21425</strain>
    </source>
</reference>
<evidence type="ECO:0000313" key="4">
    <source>
        <dbReference type="Proteomes" id="UP000184225"/>
    </source>
</evidence>
<proteinExistence type="inferred from homology"/>
<dbReference type="EMBL" id="FQYY01000002">
    <property type="protein sequence ID" value="SHI48557.1"/>
    <property type="molecule type" value="Genomic_DNA"/>
</dbReference>
<comment type="similarity">
    <text evidence="1 2">Belongs to the ArsC family.</text>
</comment>
<dbReference type="InterPro" id="IPR006660">
    <property type="entry name" value="Arsenate_reductase-like"/>
</dbReference>
<dbReference type="Gene3D" id="3.40.30.10">
    <property type="entry name" value="Glutaredoxin"/>
    <property type="match status" value="1"/>
</dbReference>
<dbReference type="OrthoDB" id="1434620at2"/>
<name>A0A1M6BIT5_9FLAO</name>
<dbReference type="Proteomes" id="UP000184225">
    <property type="component" value="Unassembled WGS sequence"/>
</dbReference>
<evidence type="ECO:0000256" key="2">
    <source>
        <dbReference type="PROSITE-ProRule" id="PRU01282"/>
    </source>
</evidence>